<evidence type="ECO:0000313" key="1">
    <source>
        <dbReference type="EnsemblMetazoa" id="ACOM039484-PA.1"/>
    </source>
</evidence>
<sequence>MAWAAVKVKNFASISSPMRSLTVTTKSAYRGTGQDFGRIFIALQQGLNLIARFAILHHLGNAVGGRHRRLTAANQLRPVMMGLTIPGIVANVFEMPISTPALFGDRSRWFTANPDHANAPNPTAMVMQVIVGPGSRMNAPTIMNTVWARKAPQLK</sequence>
<dbReference type="Proteomes" id="UP000075882">
    <property type="component" value="Unassembled WGS sequence"/>
</dbReference>
<name>A0A8W7PXS7_ANOCL</name>
<dbReference type="EnsemblMetazoa" id="ACOM039484-RA">
    <property type="protein sequence ID" value="ACOM039484-PA.1"/>
    <property type="gene ID" value="ACOM039484"/>
</dbReference>
<reference evidence="1" key="1">
    <citation type="submission" date="2022-08" db="UniProtKB">
        <authorList>
            <consortium name="EnsemblMetazoa"/>
        </authorList>
    </citation>
    <scope>IDENTIFICATION</scope>
</reference>
<protein>
    <submittedName>
        <fullName evidence="1">Uncharacterized protein</fullName>
    </submittedName>
</protein>
<organism evidence="1">
    <name type="scientific">Anopheles coluzzii</name>
    <name type="common">African malaria mosquito</name>
    <dbReference type="NCBI Taxonomy" id="1518534"/>
    <lineage>
        <taxon>Eukaryota</taxon>
        <taxon>Metazoa</taxon>
        <taxon>Ecdysozoa</taxon>
        <taxon>Arthropoda</taxon>
        <taxon>Hexapoda</taxon>
        <taxon>Insecta</taxon>
        <taxon>Pterygota</taxon>
        <taxon>Neoptera</taxon>
        <taxon>Endopterygota</taxon>
        <taxon>Diptera</taxon>
        <taxon>Nematocera</taxon>
        <taxon>Culicoidea</taxon>
        <taxon>Culicidae</taxon>
        <taxon>Anophelinae</taxon>
        <taxon>Anopheles</taxon>
    </lineage>
</organism>
<proteinExistence type="predicted"/>
<accession>A0A8W7PXS7</accession>
<dbReference type="AlphaFoldDB" id="A0A8W7PXS7"/>